<organism evidence="4 5">
    <name type="scientific">Penicillium argentinense</name>
    <dbReference type="NCBI Taxonomy" id="1131581"/>
    <lineage>
        <taxon>Eukaryota</taxon>
        <taxon>Fungi</taxon>
        <taxon>Dikarya</taxon>
        <taxon>Ascomycota</taxon>
        <taxon>Pezizomycotina</taxon>
        <taxon>Eurotiomycetes</taxon>
        <taxon>Eurotiomycetidae</taxon>
        <taxon>Eurotiales</taxon>
        <taxon>Aspergillaceae</taxon>
        <taxon>Penicillium</taxon>
    </lineage>
</organism>
<feature type="transmembrane region" description="Helical" evidence="1">
    <location>
        <begin position="47"/>
        <end position="70"/>
    </location>
</feature>
<feature type="region of interest" description="Disordered" evidence="2">
    <location>
        <begin position="135"/>
        <end position="248"/>
    </location>
</feature>
<comment type="domain">
    <text evidence="1">The C4-type zinc finger motif is necessary both for its ER three-way tubular junction localization and formation.</text>
</comment>
<feature type="transmembrane region" description="Helical" evidence="1">
    <location>
        <begin position="76"/>
        <end position="95"/>
    </location>
</feature>
<sequence length="379" mass="42299">MVSLWPFKGEDNSPASFEKILSGLSAKITQATTRLDRQRSQARRFKALFTLYSTFAYLVYSIVLALVLGWETWGAVEYAAVVGGPVLIYFVRDLTSRLFSYRISRTERQLEHLQQQRDETIEKLKVATKYDSTQQLLDKYDGKSPPQSPTNMPRGESNKDKKGKQGQNAPGPGRTNLPPPPTANIRPRPPPDGASPPPFLEPPLSRNPGPESMTNRLTNYPGELGKPHGPEGIPYPEETQVPSQQPYQQRPVDQAMFNPTPSFWGRCVNLMLGEDDISHRMVMLCARCKLINGHAPLEVHTAQELGQWQCMRCGTINGPPHPRTVLESNSPEALAKQPSQEAVGSEEETDVADNVKEKRPEDETHSSGDETEEDENAKE</sequence>
<keyword evidence="1" id="KW-0472">Membrane</keyword>
<dbReference type="GO" id="GO:0098826">
    <property type="term" value="C:endoplasmic reticulum tubular network membrane"/>
    <property type="evidence" value="ECO:0007669"/>
    <property type="project" value="UniProtKB-UniRule"/>
</dbReference>
<dbReference type="EMBL" id="JAPQKI010000002">
    <property type="protein sequence ID" value="KAJ5110559.1"/>
    <property type="molecule type" value="Genomic_DNA"/>
</dbReference>
<feature type="compositionally biased region" description="Acidic residues" evidence="2">
    <location>
        <begin position="369"/>
        <end position="379"/>
    </location>
</feature>
<dbReference type="GeneID" id="81352567"/>
<keyword evidence="1" id="KW-0862">Zinc</keyword>
<dbReference type="PANTHER" id="PTHR22166">
    <property type="entry name" value="ENDOPLASMIC RETICULUM JUNCTION FORMATION PROTEIN LUNAPARK"/>
    <property type="match status" value="1"/>
</dbReference>
<accession>A0A9W9G1U3</accession>
<feature type="domain" description="Lunapark zinc ribbon" evidence="3">
    <location>
        <begin position="264"/>
        <end position="317"/>
    </location>
</feature>
<evidence type="ECO:0000256" key="2">
    <source>
        <dbReference type="SAM" id="MobiDB-lite"/>
    </source>
</evidence>
<feature type="compositionally biased region" description="Polar residues" evidence="2">
    <location>
        <begin position="326"/>
        <end position="342"/>
    </location>
</feature>
<comment type="similarity">
    <text evidence="1">Belongs to the lunapark family.</text>
</comment>
<keyword evidence="1" id="KW-0256">Endoplasmic reticulum</keyword>
<name>A0A9W9G1U3_9EURO</name>
<protein>
    <recommendedName>
        <fullName evidence="1">Endoplasmic reticulum junction formation protein lunapark</fullName>
    </recommendedName>
</protein>
<comment type="caution">
    <text evidence="4">The sequence shown here is derived from an EMBL/GenBank/DDBJ whole genome shotgun (WGS) entry which is preliminary data.</text>
</comment>
<comment type="function">
    <text evidence="1">Plays a role in determining ER morphology.</text>
</comment>
<keyword evidence="1" id="KW-1133">Transmembrane helix</keyword>
<evidence type="ECO:0000313" key="4">
    <source>
        <dbReference type="EMBL" id="KAJ5110559.1"/>
    </source>
</evidence>
<comment type="subcellular location">
    <subcellularLocation>
        <location evidence="1">Endoplasmic reticulum membrane</location>
        <topology evidence="1">Multi-pass membrane protein</topology>
    </subcellularLocation>
</comment>
<dbReference type="GO" id="GO:0008270">
    <property type="term" value="F:zinc ion binding"/>
    <property type="evidence" value="ECO:0007669"/>
    <property type="project" value="UniProtKB-KW"/>
</dbReference>
<reference evidence="4" key="1">
    <citation type="submission" date="2022-11" db="EMBL/GenBank/DDBJ databases">
        <authorList>
            <person name="Petersen C."/>
        </authorList>
    </citation>
    <scope>NUCLEOTIDE SEQUENCE</scope>
    <source>
        <strain evidence="4">IBT 30761</strain>
    </source>
</reference>
<gene>
    <name evidence="4" type="ORF">N7532_001094</name>
</gene>
<keyword evidence="5" id="KW-1185">Reference proteome</keyword>
<keyword evidence="1" id="KW-0863">Zinc-finger</keyword>
<feature type="compositionally biased region" description="Basic and acidic residues" evidence="2">
    <location>
        <begin position="353"/>
        <end position="368"/>
    </location>
</feature>
<feature type="region of interest" description="Disordered" evidence="2">
    <location>
        <begin position="321"/>
        <end position="379"/>
    </location>
</feature>
<dbReference type="AlphaFoldDB" id="A0A9W9G1U3"/>
<proteinExistence type="inferred from homology"/>
<dbReference type="Pfam" id="PF10058">
    <property type="entry name" value="Zn_ribbon_10"/>
    <property type="match status" value="1"/>
</dbReference>
<keyword evidence="1" id="KW-0812">Transmembrane</keyword>
<evidence type="ECO:0000256" key="1">
    <source>
        <dbReference type="RuleBase" id="RU367073"/>
    </source>
</evidence>
<dbReference type="GO" id="GO:1903373">
    <property type="term" value="P:positive regulation of endoplasmic reticulum tubular network organization"/>
    <property type="evidence" value="ECO:0007669"/>
    <property type="project" value="UniProtKB-UniRule"/>
</dbReference>
<dbReference type="RefSeq" id="XP_056478629.1">
    <property type="nucleotide sequence ID" value="XM_056613588.1"/>
</dbReference>
<feature type="compositionally biased region" description="Pro residues" evidence="2">
    <location>
        <begin position="177"/>
        <end position="201"/>
    </location>
</feature>
<dbReference type="OrthoDB" id="1725934at2759"/>
<dbReference type="GO" id="GO:0071788">
    <property type="term" value="P:endoplasmic reticulum tubular network maintenance"/>
    <property type="evidence" value="ECO:0007669"/>
    <property type="project" value="UniProtKB-UniRule"/>
</dbReference>
<dbReference type="InterPro" id="IPR040115">
    <property type="entry name" value="Lnp"/>
</dbReference>
<evidence type="ECO:0000259" key="3">
    <source>
        <dbReference type="Pfam" id="PF10058"/>
    </source>
</evidence>
<keyword evidence="1" id="KW-0479">Metal-binding</keyword>
<evidence type="ECO:0000313" key="5">
    <source>
        <dbReference type="Proteomes" id="UP001149074"/>
    </source>
</evidence>
<dbReference type="Proteomes" id="UP001149074">
    <property type="component" value="Unassembled WGS sequence"/>
</dbReference>
<dbReference type="PANTHER" id="PTHR22166:SF12">
    <property type="entry name" value="ENDOPLASMIC RETICULUM JUNCTION FORMATION PROTEIN LUNAPARK"/>
    <property type="match status" value="1"/>
</dbReference>
<reference evidence="4" key="2">
    <citation type="journal article" date="2023" name="IMA Fungus">
        <title>Comparative genomic study of the Penicillium genus elucidates a diverse pangenome and 15 lateral gene transfer events.</title>
        <authorList>
            <person name="Petersen C."/>
            <person name="Sorensen T."/>
            <person name="Nielsen M.R."/>
            <person name="Sondergaard T.E."/>
            <person name="Sorensen J.L."/>
            <person name="Fitzpatrick D.A."/>
            <person name="Frisvad J.C."/>
            <person name="Nielsen K.L."/>
        </authorList>
    </citation>
    <scope>NUCLEOTIDE SEQUENCE</scope>
    <source>
        <strain evidence="4">IBT 30761</strain>
    </source>
</reference>
<dbReference type="InterPro" id="IPR019273">
    <property type="entry name" value="Lunapark_Znf"/>
</dbReference>